<evidence type="ECO:0000313" key="3">
    <source>
        <dbReference type="EMBL" id="KAF6148180.1"/>
    </source>
</evidence>
<dbReference type="PROSITE" id="PS50069">
    <property type="entry name" value="CULLIN_2"/>
    <property type="match status" value="1"/>
</dbReference>
<dbReference type="InterPro" id="IPR059120">
    <property type="entry name" value="Cullin-like_AB"/>
</dbReference>
<dbReference type="GO" id="GO:0005680">
    <property type="term" value="C:anaphase-promoting complex"/>
    <property type="evidence" value="ECO:0007669"/>
    <property type="project" value="TreeGrafter"/>
</dbReference>
<dbReference type="InterPro" id="IPR057975">
    <property type="entry name" value="TPR_ANAPC2"/>
</dbReference>
<dbReference type="InterPro" id="IPR044554">
    <property type="entry name" value="ANAPC2"/>
</dbReference>
<dbReference type="SMR" id="A0A7J7M053"/>
<dbReference type="PANTHER" id="PTHR45957">
    <property type="entry name" value="ANAPHASE-PROMOTING COMPLEX SUBUNIT 2"/>
    <property type="match status" value="1"/>
</dbReference>
<dbReference type="GO" id="GO:0070979">
    <property type="term" value="P:protein K11-linked ubiquitination"/>
    <property type="evidence" value="ECO:0007669"/>
    <property type="project" value="TreeGrafter"/>
</dbReference>
<evidence type="ECO:0000259" key="2">
    <source>
        <dbReference type="PROSITE" id="PS50069"/>
    </source>
</evidence>
<dbReference type="InterPro" id="IPR036317">
    <property type="entry name" value="Cullin_homology_sf"/>
</dbReference>
<dbReference type="PANTHER" id="PTHR45957:SF1">
    <property type="entry name" value="ANAPHASE-PROMOTING COMPLEX SUBUNIT 2"/>
    <property type="match status" value="1"/>
</dbReference>
<dbReference type="GO" id="GO:0031625">
    <property type="term" value="F:ubiquitin protein ligase binding"/>
    <property type="evidence" value="ECO:0007669"/>
    <property type="project" value="InterPro"/>
</dbReference>
<reference evidence="3 4" key="1">
    <citation type="journal article" date="2020" name="IScience">
        <title>Genome Sequencing of the Endangered Kingdonia uniflora (Circaeasteraceae, Ranunculales) Reveals Potential Mechanisms of Evolutionary Specialization.</title>
        <authorList>
            <person name="Sun Y."/>
            <person name="Deng T."/>
            <person name="Zhang A."/>
            <person name="Moore M.J."/>
            <person name="Landis J.B."/>
            <person name="Lin N."/>
            <person name="Zhang H."/>
            <person name="Zhang X."/>
            <person name="Huang J."/>
            <person name="Zhang X."/>
            <person name="Sun H."/>
            <person name="Wang H."/>
        </authorList>
    </citation>
    <scope>NUCLEOTIDE SEQUENCE [LARGE SCALE GENOMIC DNA]</scope>
    <source>
        <strain evidence="3">TB1705</strain>
        <tissue evidence="3">Leaf</tissue>
    </source>
</reference>
<evidence type="ECO:0000256" key="1">
    <source>
        <dbReference type="PROSITE-ProRule" id="PRU00330"/>
    </source>
</evidence>
<proteinExistence type="inferred from homology"/>
<dbReference type="Pfam" id="PF26557">
    <property type="entry name" value="Cullin_AB"/>
    <property type="match status" value="1"/>
</dbReference>
<sequence>MSKSLSWLNGSLNHLGSELRINTSLKLLESESHLFAYLETFQDSMDCPLELAKKAAMPLPWVVPLQFLYALLAYLGDSVSYDSPSSGFKSPLALRPSSCYSGIDTPSEGLVRWQLRLEYFAYETLQDLRIAKLFEIIVDYPDSSPAIEDLRQCLQHTGQHSKLVDSFTSALQYRLLTAGASTNDILHQYVSTIKALRIIDPTGVFLEAVGEPIREYLRGRKDTVKCVVTMLTDGPGGNPNGIGNTGDSLLEELNKDDENQDTAGCDDEFNSDDKEVWIKAECWEPDPVEADPLKDSRSRRKIDILGMIVGIIGSKDQLVNEYRVMLAEKLLNKSDYDIDSEIRTLELLMLHFGESSMQKCEIMLNDLINSKRTNTNIKATITHSSQGGAEQGQTGMSLDLLDATIISANFWPPIQDESLNIPRDVEQLLSDYGKRYNEIKTPRKLLWKKNLGTVKLELQFEGRSVPFTVSPVLAAIIMQFQDCPSWTSKNLATAIGIPVDSLNRKINFWISKGIISESIGAESDSQIFTLVDGMTSGNGVNSESCEDLLAADEEGAVASIEEQLLKEMTIYTVR</sequence>
<accession>A0A7J7M053</accession>
<dbReference type="EMBL" id="JACGCM010001854">
    <property type="protein sequence ID" value="KAF6148180.1"/>
    <property type="molecule type" value="Genomic_DNA"/>
</dbReference>
<keyword evidence="4" id="KW-1185">Reference proteome</keyword>
<dbReference type="Proteomes" id="UP000541444">
    <property type="component" value="Unassembled WGS sequence"/>
</dbReference>
<dbReference type="Gene3D" id="3.30.230.130">
    <property type="entry name" value="Cullin, Chain C, Domain 2"/>
    <property type="match status" value="1"/>
</dbReference>
<organism evidence="3 4">
    <name type="scientific">Kingdonia uniflora</name>
    <dbReference type="NCBI Taxonomy" id="39325"/>
    <lineage>
        <taxon>Eukaryota</taxon>
        <taxon>Viridiplantae</taxon>
        <taxon>Streptophyta</taxon>
        <taxon>Embryophyta</taxon>
        <taxon>Tracheophyta</taxon>
        <taxon>Spermatophyta</taxon>
        <taxon>Magnoliopsida</taxon>
        <taxon>Ranunculales</taxon>
        <taxon>Circaeasteraceae</taxon>
        <taxon>Kingdonia</taxon>
    </lineage>
</organism>
<dbReference type="Pfam" id="PF25773">
    <property type="entry name" value="TPR_ANAPC2"/>
    <property type="match status" value="1"/>
</dbReference>
<dbReference type="Gene3D" id="1.20.1310.10">
    <property type="entry name" value="Cullin Repeats"/>
    <property type="match status" value="1"/>
</dbReference>
<dbReference type="AlphaFoldDB" id="A0A7J7M053"/>
<dbReference type="SMART" id="SM00182">
    <property type="entry name" value="CULLIN"/>
    <property type="match status" value="1"/>
</dbReference>
<gene>
    <name evidence="3" type="ORF">GIB67_011955</name>
</gene>
<evidence type="ECO:0000313" key="4">
    <source>
        <dbReference type="Proteomes" id="UP000541444"/>
    </source>
</evidence>
<protein>
    <recommendedName>
        <fullName evidence="2">Cullin family profile domain-containing protein</fullName>
    </recommendedName>
</protein>
<dbReference type="InterPro" id="IPR016158">
    <property type="entry name" value="Cullin_homology"/>
</dbReference>
<dbReference type="FunFam" id="1.20.1310.10:FF:000032">
    <property type="entry name" value="Anaphase-promoting complex subunit 2"/>
    <property type="match status" value="1"/>
</dbReference>
<name>A0A7J7M053_9MAGN</name>
<feature type="domain" description="Cullin family profile" evidence="2">
    <location>
        <begin position="265"/>
        <end position="510"/>
    </location>
</feature>
<dbReference type="OrthoDB" id="5581181at2759"/>
<dbReference type="GO" id="GO:0007091">
    <property type="term" value="P:metaphase/anaphase transition of mitotic cell cycle"/>
    <property type="evidence" value="ECO:0007669"/>
    <property type="project" value="TreeGrafter"/>
</dbReference>
<dbReference type="GO" id="GO:0006511">
    <property type="term" value="P:ubiquitin-dependent protein catabolic process"/>
    <property type="evidence" value="ECO:0007669"/>
    <property type="project" value="InterPro"/>
</dbReference>
<dbReference type="SUPFAM" id="SSF75632">
    <property type="entry name" value="Cullin homology domain"/>
    <property type="match status" value="1"/>
</dbReference>
<comment type="caution">
    <text evidence="3">The sequence shown here is derived from an EMBL/GenBank/DDBJ whole genome shotgun (WGS) entry which is preliminary data.</text>
</comment>
<comment type="similarity">
    <text evidence="1">Belongs to the cullin family.</text>
</comment>